<keyword evidence="2" id="KW-1185">Reference proteome</keyword>
<evidence type="ECO:0000313" key="2">
    <source>
        <dbReference type="Proteomes" id="UP001468095"/>
    </source>
</evidence>
<sequence>MSVLLEVKNQNAIIFISIKSFQFQGNEMVKTVYFDESGFTGNNLLSRDQPFFSYAAVVSDEEESKAFVERIIDKYKISAGELKGSTLVNSKRLQKAVDEILTHYRGRMRVVVNEKKYALSGKFFEYVFEPVLAAKSSIFYNLNFHRFISNMMYFSMIANDGYSNELHNRFEDFSRRNISVDQFLQPVADSKYSDFMKDIHDFARIHIDIIQEEYNGLEGTGIEKWMLDLTTTSLYNLLCDVSVKFGKIRAICDESKPLISNQEMFNKMVGSEKIAYQSFDGKNLPFTFMLSEPLILADSKKAYGIQIADIVAAMSNYLMKKKNHSESFHKKWINIFEKEVFYWQCCVVPTPELLDPSNSKSHLNRYILEEITSRSRNSLSVLDGIEQEIYRISRALTFI</sequence>
<name>A0ABU9MLD4_9GAMM</name>
<dbReference type="EMBL" id="JBCGBG010000001">
    <property type="protein sequence ID" value="MEL7695759.1"/>
    <property type="molecule type" value="Genomic_DNA"/>
</dbReference>
<organism evidence="1 2">
    <name type="scientific">Pantoea brenneri</name>
    <dbReference type="NCBI Taxonomy" id="472694"/>
    <lineage>
        <taxon>Bacteria</taxon>
        <taxon>Pseudomonadati</taxon>
        <taxon>Pseudomonadota</taxon>
        <taxon>Gammaproteobacteria</taxon>
        <taxon>Enterobacterales</taxon>
        <taxon>Erwiniaceae</taxon>
        <taxon>Pantoea</taxon>
    </lineage>
</organism>
<reference evidence="1 2" key="1">
    <citation type="submission" date="2024-04" db="EMBL/GenBank/DDBJ databases">
        <authorList>
            <person name="Suleimanova A.D."/>
            <person name="Pudova D.S."/>
            <person name="Shagimardanova E.I."/>
            <person name="Sharipova M.R."/>
        </authorList>
    </citation>
    <scope>NUCLEOTIDE SEQUENCE [LARGE SCALE GENOMIC DNA]</scope>
    <source>
        <strain evidence="1 2">3.1</strain>
    </source>
</reference>
<gene>
    <name evidence="1" type="ORF">AABB92_08790</name>
</gene>
<evidence type="ECO:0000313" key="1">
    <source>
        <dbReference type="EMBL" id="MEL7695759.1"/>
    </source>
</evidence>
<comment type="caution">
    <text evidence="1">The sequence shown here is derived from an EMBL/GenBank/DDBJ whole genome shotgun (WGS) entry which is preliminary data.</text>
</comment>
<dbReference type="RefSeq" id="WP_031376855.1">
    <property type="nucleotide sequence ID" value="NZ_JBCGBG010000001.1"/>
</dbReference>
<protein>
    <submittedName>
        <fullName evidence="1">DUF3800 domain-containing protein</fullName>
    </submittedName>
</protein>
<dbReference type="InterPro" id="IPR024524">
    <property type="entry name" value="DUF3800"/>
</dbReference>
<proteinExistence type="predicted"/>
<dbReference type="Proteomes" id="UP001468095">
    <property type="component" value="Unassembled WGS sequence"/>
</dbReference>
<accession>A0ABU9MLD4</accession>
<dbReference type="Pfam" id="PF12686">
    <property type="entry name" value="DUF3800"/>
    <property type="match status" value="1"/>
</dbReference>